<evidence type="ECO:0000313" key="2">
    <source>
        <dbReference type="Proteomes" id="UP001501411"/>
    </source>
</evidence>
<proteinExistence type="predicted"/>
<protein>
    <submittedName>
        <fullName evidence="1">Uncharacterized protein</fullName>
    </submittedName>
</protein>
<dbReference type="RefSeq" id="WP_345230905.1">
    <property type="nucleotide sequence ID" value="NZ_BAABIQ010000006.1"/>
</dbReference>
<keyword evidence="2" id="KW-1185">Reference proteome</keyword>
<organism evidence="1 2">
    <name type="scientific">Olivibacter ginsenosidimutans</name>
    <dbReference type="NCBI Taxonomy" id="1176537"/>
    <lineage>
        <taxon>Bacteria</taxon>
        <taxon>Pseudomonadati</taxon>
        <taxon>Bacteroidota</taxon>
        <taxon>Sphingobacteriia</taxon>
        <taxon>Sphingobacteriales</taxon>
        <taxon>Sphingobacteriaceae</taxon>
        <taxon>Olivibacter</taxon>
    </lineage>
</organism>
<name>A0ABP9ATZ8_9SPHI</name>
<accession>A0ABP9ATZ8</accession>
<gene>
    <name evidence="1" type="ORF">GCM10023231_12660</name>
</gene>
<comment type="caution">
    <text evidence="1">The sequence shown here is derived from an EMBL/GenBank/DDBJ whole genome shotgun (WGS) entry which is preliminary data.</text>
</comment>
<dbReference type="Proteomes" id="UP001501411">
    <property type="component" value="Unassembled WGS sequence"/>
</dbReference>
<sequence length="72" mass="8355">MDTLTIKIRNKNALKLLQDLEQLKLIQIVSEPKQVSKKKISETLAGSIGKKEAAIYHRAIKTMRDEWERNSY</sequence>
<reference evidence="2" key="1">
    <citation type="journal article" date="2019" name="Int. J. Syst. Evol. Microbiol.">
        <title>The Global Catalogue of Microorganisms (GCM) 10K type strain sequencing project: providing services to taxonomists for standard genome sequencing and annotation.</title>
        <authorList>
            <consortium name="The Broad Institute Genomics Platform"/>
            <consortium name="The Broad Institute Genome Sequencing Center for Infectious Disease"/>
            <person name="Wu L."/>
            <person name="Ma J."/>
        </authorList>
    </citation>
    <scope>NUCLEOTIDE SEQUENCE [LARGE SCALE GENOMIC DNA]</scope>
    <source>
        <strain evidence="2">JCM 18200</strain>
    </source>
</reference>
<dbReference type="EMBL" id="BAABIQ010000006">
    <property type="protein sequence ID" value="GAA4786195.1"/>
    <property type="molecule type" value="Genomic_DNA"/>
</dbReference>
<evidence type="ECO:0000313" key="1">
    <source>
        <dbReference type="EMBL" id="GAA4786195.1"/>
    </source>
</evidence>